<organism evidence="2 3">
    <name type="scientific">Pristionchus pacificus</name>
    <name type="common">Parasitic nematode worm</name>
    <dbReference type="NCBI Taxonomy" id="54126"/>
    <lineage>
        <taxon>Eukaryota</taxon>
        <taxon>Metazoa</taxon>
        <taxon>Ecdysozoa</taxon>
        <taxon>Nematoda</taxon>
        <taxon>Chromadorea</taxon>
        <taxon>Rhabditida</taxon>
        <taxon>Rhabditina</taxon>
        <taxon>Diplogasteromorpha</taxon>
        <taxon>Diplogasteroidea</taxon>
        <taxon>Neodiplogasteridae</taxon>
        <taxon>Pristionchus</taxon>
    </lineage>
</organism>
<name>A0A2A6BB93_PRIPA</name>
<evidence type="ECO:0000313" key="2">
    <source>
        <dbReference type="EnsemblMetazoa" id="PPA05244.1"/>
    </source>
</evidence>
<proteinExistence type="predicted"/>
<feature type="compositionally biased region" description="Low complexity" evidence="1">
    <location>
        <begin position="233"/>
        <end position="266"/>
    </location>
</feature>
<reference evidence="3" key="1">
    <citation type="journal article" date="2008" name="Nat. Genet.">
        <title>The Pristionchus pacificus genome provides a unique perspective on nematode lifestyle and parasitism.</title>
        <authorList>
            <person name="Dieterich C."/>
            <person name="Clifton S.W."/>
            <person name="Schuster L.N."/>
            <person name="Chinwalla A."/>
            <person name="Delehaunty K."/>
            <person name="Dinkelacker I."/>
            <person name="Fulton L."/>
            <person name="Fulton R."/>
            <person name="Godfrey J."/>
            <person name="Minx P."/>
            <person name="Mitreva M."/>
            <person name="Roeseler W."/>
            <person name="Tian H."/>
            <person name="Witte H."/>
            <person name="Yang S.P."/>
            <person name="Wilson R.K."/>
            <person name="Sommer R.J."/>
        </authorList>
    </citation>
    <scope>NUCLEOTIDE SEQUENCE [LARGE SCALE GENOMIC DNA]</scope>
    <source>
        <strain evidence="3">PS312</strain>
    </source>
</reference>
<accession>A0A8R1Y7V6</accession>
<evidence type="ECO:0000256" key="1">
    <source>
        <dbReference type="SAM" id="MobiDB-lite"/>
    </source>
</evidence>
<accession>A0A2A6BB93</accession>
<evidence type="ECO:0000313" key="3">
    <source>
        <dbReference type="Proteomes" id="UP000005239"/>
    </source>
</evidence>
<feature type="region of interest" description="Disordered" evidence="1">
    <location>
        <begin position="149"/>
        <end position="273"/>
    </location>
</feature>
<reference evidence="2" key="2">
    <citation type="submission" date="2022-06" db="UniProtKB">
        <authorList>
            <consortium name="EnsemblMetazoa"/>
        </authorList>
    </citation>
    <scope>IDENTIFICATION</scope>
    <source>
        <strain evidence="2">PS312</strain>
    </source>
</reference>
<protein>
    <submittedName>
        <fullName evidence="2">Uncharacterized protein</fullName>
    </submittedName>
</protein>
<keyword evidence="3" id="KW-1185">Reference proteome</keyword>
<sequence length="285" mass="31035">MSLFYYAKSYRDPLIGFAVPPTQAELRAQLGSDTHVKYEIAIPLTQLQPHLEQQQLRLHRPLLGGQWGGQQQDGHHPHSNGALPIHSLLASLSSSASPSLFFRTMLAPPPTNETARKQPTRSSGGGPAKKRRYGTPLAMNADHEAVDEFVLPPPSSRTSVSHPSAFHRPPPSFPAHLHPADNYAVKRESLGGSSSSPFPSPPETIGGDHPGTPLQQQQYGGGGNFQNYPVMHQQQRPLPVQQQQRPQARPHASSSSSGRPSLPASAITSDQRSQIMLQQGANYFR</sequence>
<dbReference type="AlphaFoldDB" id="A0A2A6BB93"/>
<dbReference type="Proteomes" id="UP000005239">
    <property type="component" value="Unassembled WGS sequence"/>
</dbReference>
<gene>
    <name evidence="2" type="primary">WBGene00094798</name>
</gene>
<dbReference type="EnsemblMetazoa" id="PPA05244.1">
    <property type="protein sequence ID" value="PPA05244.1"/>
    <property type="gene ID" value="WBGene00094798"/>
</dbReference>
<feature type="region of interest" description="Disordered" evidence="1">
    <location>
        <begin position="103"/>
        <end position="133"/>
    </location>
</feature>